<dbReference type="OrthoDB" id="9800680at2"/>
<protein>
    <recommendedName>
        <fullName evidence="3">dTDP-4-dehydrorhamnose 3,5-epimerase</fullName>
        <ecNumber evidence="3">5.1.3.13</ecNumber>
    </recommendedName>
    <alternativeName>
        <fullName evidence="3">Thymidine diphospho-4-keto-rhamnose 3,5-epimerase</fullName>
    </alternativeName>
</protein>
<keyword evidence="5" id="KW-1185">Reference proteome</keyword>
<dbReference type="GO" id="GO:0005829">
    <property type="term" value="C:cytosol"/>
    <property type="evidence" value="ECO:0007669"/>
    <property type="project" value="TreeGrafter"/>
</dbReference>
<dbReference type="CDD" id="cd00438">
    <property type="entry name" value="cupin_RmlC"/>
    <property type="match status" value="1"/>
</dbReference>
<gene>
    <name evidence="4" type="primary">rfbC</name>
    <name evidence="4" type="ORF">Mterra_03579</name>
</gene>
<dbReference type="PANTHER" id="PTHR21047:SF2">
    <property type="entry name" value="THYMIDINE DIPHOSPHO-4-KETO-RHAMNOSE 3,5-EPIMERASE"/>
    <property type="match status" value="1"/>
</dbReference>
<dbReference type="GO" id="GO:0008830">
    <property type="term" value="F:dTDP-4-dehydrorhamnose 3,5-epimerase activity"/>
    <property type="evidence" value="ECO:0007669"/>
    <property type="project" value="UniProtKB-UniRule"/>
</dbReference>
<dbReference type="GO" id="GO:0019305">
    <property type="term" value="P:dTDP-rhamnose biosynthetic process"/>
    <property type="evidence" value="ECO:0007669"/>
    <property type="project" value="UniProtKB-UniRule"/>
</dbReference>
<comment type="function">
    <text evidence="3">Catalyzes the epimerization of the C3' and C5'positions of dTDP-6-deoxy-D-xylo-4-hexulose, forming dTDP-6-deoxy-L-lyxo-4-hexulose.</text>
</comment>
<dbReference type="UniPathway" id="UPA00124"/>
<dbReference type="EC" id="5.1.3.13" evidence="3"/>
<comment type="caution">
    <text evidence="4">The sequence shown here is derived from an EMBL/GenBank/DDBJ whole genome shotgun (WGS) entry which is preliminary data.</text>
</comment>
<dbReference type="InterPro" id="IPR011051">
    <property type="entry name" value="RmlC_Cupin_sf"/>
</dbReference>
<dbReference type="AlphaFoldDB" id="A0A399E4K4"/>
<comment type="similarity">
    <text evidence="3">Belongs to the dTDP-4-dehydrorhamnose 3,5-epimerase family.</text>
</comment>
<evidence type="ECO:0000313" key="5">
    <source>
        <dbReference type="Proteomes" id="UP000265715"/>
    </source>
</evidence>
<name>A0A399E4K4_9DEIN</name>
<dbReference type="InterPro" id="IPR014710">
    <property type="entry name" value="RmlC-like_jellyroll"/>
</dbReference>
<dbReference type="Gene3D" id="2.60.120.10">
    <property type="entry name" value="Jelly Rolls"/>
    <property type="match status" value="1"/>
</dbReference>
<proteinExistence type="inferred from homology"/>
<organism evidence="4 5">
    <name type="scientific">Calidithermus terrae</name>
    <dbReference type="NCBI Taxonomy" id="1408545"/>
    <lineage>
        <taxon>Bacteria</taxon>
        <taxon>Thermotogati</taxon>
        <taxon>Deinococcota</taxon>
        <taxon>Deinococci</taxon>
        <taxon>Thermales</taxon>
        <taxon>Thermaceae</taxon>
        <taxon>Calidithermus</taxon>
    </lineage>
</organism>
<dbReference type="EMBL" id="QXDL01000243">
    <property type="protein sequence ID" value="RIH79664.1"/>
    <property type="molecule type" value="Genomic_DNA"/>
</dbReference>
<dbReference type="Proteomes" id="UP000265715">
    <property type="component" value="Unassembled WGS sequence"/>
</dbReference>
<accession>A0A399E4K4</accession>
<comment type="subunit">
    <text evidence="3">Homodimer.</text>
</comment>
<evidence type="ECO:0000256" key="2">
    <source>
        <dbReference type="PIRSR" id="PIRSR600888-3"/>
    </source>
</evidence>
<evidence type="ECO:0000256" key="1">
    <source>
        <dbReference type="PIRSR" id="PIRSR600888-1"/>
    </source>
</evidence>
<sequence>MKFTETPLKGAFVVELEPREDFRGFFARAYCEQEFAQHGLPDRFVQGNMSYNHKKGTVRGLHYQVPPALEAKFIRCVRGAVFDVIVDMRQESPTYLKWFGLELSADNRKALYVPPLFAHAYQALTDGAEVFYLVSEFYAPGTERGLRPDDPAIGIEWPLPIEVISEKDMSWPLLQR</sequence>
<feature type="active site" description="Proton donor" evidence="1">
    <location>
        <position position="132"/>
    </location>
</feature>
<dbReference type="PANTHER" id="PTHR21047">
    <property type="entry name" value="DTDP-6-DEOXY-D-GLUCOSE-3,5 EPIMERASE"/>
    <property type="match status" value="1"/>
</dbReference>
<feature type="active site" description="Proton acceptor" evidence="1">
    <location>
        <position position="62"/>
    </location>
</feature>
<dbReference type="GO" id="GO:0000271">
    <property type="term" value="P:polysaccharide biosynthetic process"/>
    <property type="evidence" value="ECO:0007669"/>
    <property type="project" value="TreeGrafter"/>
</dbReference>
<evidence type="ECO:0000313" key="4">
    <source>
        <dbReference type="EMBL" id="RIH79664.1"/>
    </source>
</evidence>
<comment type="catalytic activity">
    <reaction evidence="3">
        <text>dTDP-4-dehydro-6-deoxy-alpha-D-glucose = dTDP-4-dehydro-beta-L-rhamnose</text>
        <dbReference type="Rhea" id="RHEA:16969"/>
        <dbReference type="ChEBI" id="CHEBI:57649"/>
        <dbReference type="ChEBI" id="CHEBI:62830"/>
        <dbReference type="EC" id="5.1.3.13"/>
    </reaction>
</comment>
<dbReference type="NCBIfam" id="TIGR01221">
    <property type="entry name" value="rmlC"/>
    <property type="match status" value="1"/>
</dbReference>
<dbReference type="SUPFAM" id="SSF51182">
    <property type="entry name" value="RmlC-like cupins"/>
    <property type="match status" value="1"/>
</dbReference>
<dbReference type="InterPro" id="IPR000888">
    <property type="entry name" value="RmlC-like"/>
</dbReference>
<reference evidence="4 5" key="1">
    <citation type="submission" date="2018-08" db="EMBL/GenBank/DDBJ databases">
        <title>Meiothermus terrae DSM 26712 genome sequencing project.</title>
        <authorList>
            <person name="Da Costa M.S."/>
            <person name="Albuquerque L."/>
            <person name="Raposo P."/>
            <person name="Froufe H.J.C."/>
            <person name="Barroso C.S."/>
            <person name="Egas C."/>
        </authorList>
    </citation>
    <scope>NUCLEOTIDE SEQUENCE [LARGE SCALE GENOMIC DNA]</scope>
    <source>
        <strain evidence="4 5">DSM 26712</strain>
    </source>
</reference>
<evidence type="ECO:0000256" key="3">
    <source>
        <dbReference type="RuleBase" id="RU364069"/>
    </source>
</evidence>
<keyword evidence="3 4" id="KW-0413">Isomerase</keyword>
<feature type="site" description="Participates in a stacking interaction with the thymidine ring of dTDP-4-oxo-6-deoxyglucose" evidence="2">
    <location>
        <position position="138"/>
    </location>
</feature>
<comment type="pathway">
    <text evidence="3">Carbohydrate biosynthesis; dTDP-L-rhamnose biosynthesis.</text>
</comment>
<dbReference type="RefSeq" id="WP_119316469.1">
    <property type="nucleotide sequence ID" value="NZ_QXDL01000243.1"/>
</dbReference>
<dbReference type="Pfam" id="PF00908">
    <property type="entry name" value="dTDP_sugar_isom"/>
    <property type="match status" value="1"/>
</dbReference>